<evidence type="ECO:0000256" key="12">
    <source>
        <dbReference type="ARBA" id="ARBA00023008"/>
    </source>
</evidence>
<keyword evidence="14" id="KW-0732">Signal</keyword>
<evidence type="ECO:0000259" key="16">
    <source>
        <dbReference type="Pfam" id="PF07731"/>
    </source>
</evidence>
<evidence type="ECO:0000256" key="8">
    <source>
        <dbReference type="ARBA" id="ARBA00022525"/>
    </source>
</evidence>
<evidence type="ECO:0000256" key="9">
    <source>
        <dbReference type="ARBA" id="ARBA00022723"/>
    </source>
</evidence>
<feature type="signal peptide" evidence="14">
    <location>
        <begin position="1"/>
        <end position="30"/>
    </location>
</feature>
<dbReference type="CDD" id="cd13875">
    <property type="entry name" value="CuRO_2_LCC_plant"/>
    <property type="match status" value="2"/>
</dbReference>
<keyword evidence="7" id="KW-0052">Apoplast</keyword>
<dbReference type="PANTHER" id="PTHR11709">
    <property type="entry name" value="MULTI-COPPER OXIDASE"/>
    <property type="match status" value="1"/>
</dbReference>
<accession>A0AAQ3T998</accession>
<dbReference type="InterPro" id="IPR034285">
    <property type="entry name" value="CuRO_2_LCC"/>
</dbReference>
<dbReference type="InterPro" id="IPR033138">
    <property type="entry name" value="Cu_oxidase_CS"/>
</dbReference>
<comment type="cofactor">
    <cofactor evidence="2">
        <name>Cu cation</name>
        <dbReference type="ChEBI" id="CHEBI:23378"/>
    </cofactor>
</comment>
<feature type="non-terminal residue" evidence="18">
    <location>
        <position position="1231"/>
    </location>
</feature>
<evidence type="ECO:0000256" key="5">
    <source>
        <dbReference type="ARBA" id="ARBA00010609"/>
    </source>
</evidence>
<organism evidence="18 19">
    <name type="scientific">Paspalum notatum var. saurae</name>
    <dbReference type="NCBI Taxonomy" id="547442"/>
    <lineage>
        <taxon>Eukaryota</taxon>
        <taxon>Viridiplantae</taxon>
        <taxon>Streptophyta</taxon>
        <taxon>Embryophyta</taxon>
        <taxon>Tracheophyta</taxon>
        <taxon>Spermatophyta</taxon>
        <taxon>Magnoliopsida</taxon>
        <taxon>Liliopsida</taxon>
        <taxon>Poales</taxon>
        <taxon>Poaceae</taxon>
        <taxon>PACMAD clade</taxon>
        <taxon>Panicoideae</taxon>
        <taxon>Andropogonodae</taxon>
        <taxon>Paspaleae</taxon>
        <taxon>Paspalinae</taxon>
        <taxon>Paspalum</taxon>
    </lineage>
</organism>
<dbReference type="AlphaFoldDB" id="A0AAQ3T998"/>
<keyword evidence="11" id="KW-0560">Oxidoreductase</keyword>
<feature type="domain" description="Plastocyanin-like" evidence="17">
    <location>
        <begin position="617"/>
        <end position="730"/>
    </location>
</feature>
<dbReference type="Pfam" id="PF07732">
    <property type="entry name" value="Cu-oxidase_3"/>
    <property type="match status" value="2"/>
</dbReference>
<comment type="subcellular location">
    <subcellularLocation>
        <location evidence="4">Secreted</location>
        <location evidence="4">Extracellular space</location>
        <location evidence="4">Apoplast</location>
    </subcellularLocation>
</comment>
<evidence type="ECO:0000256" key="10">
    <source>
        <dbReference type="ARBA" id="ARBA00022737"/>
    </source>
</evidence>
<gene>
    <name evidence="18" type="ORF">U9M48_017190</name>
</gene>
<evidence type="ECO:0000259" key="15">
    <source>
        <dbReference type="Pfam" id="PF00394"/>
    </source>
</evidence>
<evidence type="ECO:0000256" key="6">
    <source>
        <dbReference type="ARBA" id="ARBA00012297"/>
    </source>
</evidence>
<feature type="domain" description="Plastocyanin-like" evidence="16">
    <location>
        <begin position="1014"/>
        <end position="1143"/>
    </location>
</feature>
<dbReference type="Proteomes" id="UP001341281">
    <property type="component" value="Chromosome 04"/>
</dbReference>
<evidence type="ECO:0000313" key="19">
    <source>
        <dbReference type="Proteomes" id="UP001341281"/>
    </source>
</evidence>
<evidence type="ECO:0000259" key="17">
    <source>
        <dbReference type="Pfam" id="PF07732"/>
    </source>
</evidence>
<keyword evidence="10" id="KW-0677">Repeat</keyword>
<keyword evidence="13" id="KW-0439">Lignin degradation</keyword>
<dbReference type="InterPro" id="IPR017761">
    <property type="entry name" value="Laccase"/>
</dbReference>
<dbReference type="FunFam" id="2.60.40.420:FF:000049">
    <property type="entry name" value="Laccase"/>
    <property type="match status" value="2"/>
</dbReference>
<feature type="chain" id="PRO_5042940550" description="laccase" evidence="14">
    <location>
        <begin position="31"/>
        <end position="1231"/>
    </location>
</feature>
<dbReference type="InterPro" id="IPR002355">
    <property type="entry name" value="Cu_oxidase_Cu_BS"/>
</dbReference>
<keyword evidence="9" id="KW-0479">Metal-binding</keyword>
<dbReference type="Pfam" id="PF00394">
    <property type="entry name" value="Cu-oxidase"/>
    <property type="match status" value="2"/>
</dbReference>
<dbReference type="Pfam" id="PF07731">
    <property type="entry name" value="Cu-oxidase_2"/>
    <property type="match status" value="2"/>
</dbReference>
<dbReference type="InterPro" id="IPR045087">
    <property type="entry name" value="Cu-oxidase_fam"/>
</dbReference>
<evidence type="ECO:0000313" key="18">
    <source>
        <dbReference type="EMBL" id="WVZ68227.1"/>
    </source>
</evidence>
<proteinExistence type="inferred from homology"/>
<dbReference type="InterPro" id="IPR011706">
    <property type="entry name" value="Cu-oxidase_C"/>
</dbReference>
<dbReference type="CDD" id="cd13849">
    <property type="entry name" value="CuRO_1_LCC_plant"/>
    <property type="match status" value="2"/>
</dbReference>
<dbReference type="NCBIfam" id="TIGR03389">
    <property type="entry name" value="laccase"/>
    <property type="match status" value="2"/>
</dbReference>
<feature type="domain" description="Plastocyanin-like" evidence="16">
    <location>
        <begin position="438"/>
        <end position="563"/>
    </location>
</feature>
<reference evidence="18 19" key="1">
    <citation type="submission" date="2024-02" db="EMBL/GenBank/DDBJ databases">
        <title>High-quality chromosome-scale genome assembly of Pensacola bahiagrass (Paspalum notatum Flugge var. saurae).</title>
        <authorList>
            <person name="Vega J.M."/>
            <person name="Podio M."/>
            <person name="Orjuela J."/>
            <person name="Siena L.A."/>
            <person name="Pessino S.C."/>
            <person name="Combes M.C."/>
            <person name="Mariac C."/>
            <person name="Albertini E."/>
            <person name="Pupilli F."/>
            <person name="Ortiz J.P.A."/>
            <person name="Leblanc O."/>
        </authorList>
    </citation>
    <scope>NUCLEOTIDE SEQUENCE [LARGE SCALE GENOMIC DNA]</scope>
    <source>
        <strain evidence="18">R1</strain>
        <tissue evidence="18">Leaf</tissue>
    </source>
</reference>
<dbReference type="InterPro" id="IPR001117">
    <property type="entry name" value="Cu-oxidase_2nd"/>
</dbReference>
<evidence type="ECO:0000256" key="1">
    <source>
        <dbReference type="ARBA" id="ARBA00000349"/>
    </source>
</evidence>
<sequence>MATTSYLLHVSVVLVAVLVLLFSALDVAEGAIREYQFDVQMTNVTRLCSSKSIVTVNGQFPGPTVFAREGDMVVIRVVNHAPYNMSIHWHGIRQLRSGWADGPAYITQCPIQSGQSYVYKFTITGQRGTLWWHAHISWLRATVYGPIVILPKPGVPYPFPAPYKEVPVIFGEWWKADTEAVISQALQTGGGPNVSDAFTINGLPGPLYNCSAKDTFKLKVLPGKTYMLRIINAALNDELFFSIAGHRLTIVDVDAVYIKPITVDTLLITPGQTTNVLLTTKPSYPGATYYMLAAPYSLAASGTFDNTTVAGILEYEDPASPSPAAFNKNLPALKPTLPRINDTSFVSNYTAKLRSLATEAYPADVPREVDRRFFFTVGLGTHPCAVNGTCQGPTNDTRFAASVNNVSFVLPTMALLQSHFTGKFRGVYSPNFPAAPLVPFNYTGTPPNNTNVSNGTKLVVLPYGASVELVMQGTSILGAESHPLHLHGFNFFVVGQGFGNFDPVKDPAKYNLVDPVERNTVGVPAAGWVAIRFRADNPGVWFMHCHLEVHVSWGLKMAWLVLDGDRPNEKLLPPPSKRSMAMAISSAVPCSLLMAAIMLLASIGEVQGITRHFDFNVTMANVTRLCASKSIVTVNGQFPGPKLVVREGDRVVIRVTNHAQHNISLHWHGIRQLRTGWADGPAYITQCPIQTGQSYVYNFTVVGQRGTLWWHAHISWLRATVYGPLVVLPKLGVPYPFPAPYKEVPIVFGEWWLADTEVVIKQALGTGAGPNVSDAHTINGLPGPLYNCSAKDTYKLKVKPGKTYMLRLVNAALNDELFFSIANHSLTVVEVDAVYVKPFTVDTLLIAPGQTTNVLLTAKPSYPGANFYMSARTYSTARPATFDNTTVAGILEYEYPDAPSAAAASFNKALPLYRPTLPQLNDTDFVGNFTAKLRSLATPEYPAAVPKKVDKRFFFTVGLGTHPCAVNGTCQGPTNDTRFAASMNNVSFVLPTRALLHSHFTGLSTGVYSSDFPVAPLTPFNYTGTPPNNTNVSNGTKLMVLPYGTSVELVMQGTSILGIESHPLHLHGFNFFVVGQGYGNYDPVNDPAKFNLVDPVERNTVGVPAGGWVAIRFLADNPGVWFMHCHLEAHTSWGLRMAWLVLDGSLPHQKLLPPPSDLPKCCMYPRMTTKTATVKSLENVLLGQGIIAHPDTPFIPDDTIIFLLGRIPVGPNIHWLSSWYQWNAMVTRSER</sequence>
<dbReference type="EMBL" id="CP144748">
    <property type="protein sequence ID" value="WVZ68227.1"/>
    <property type="molecule type" value="Genomic_DNA"/>
</dbReference>
<dbReference type="GO" id="GO:0046274">
    <property type="term" value="P:lignin catabolic process"/>
    <property type="evidence" value="ECO:0007669"/>
    <property type="project" value="UniProtKB-KW"/>
</dbReference>
<evidence type="ECO:0000256" key="7">
    <source>
        <dbReference type="ARBA" id="ARBA00022523"/>
    </source>
</evidence>
<keyword evidence="19" id="KW-1185">Reference proteome</keyword>
<keyword evidence="12" id="KW-0186">Copper</keyword>
<dbReference type="InterPro" id="IPR008972">
    <property type="entry name" value="Cupredoxin"/>
</dbReference>
<dbReference type="GO" id="GO:0048046">
    <property type="term" value="C:apoplast"/>
    <property type="evidence" value="ECO:0007669"/>
    <property type="project" value="UniProtKB-SubCell"/>
</dbReference>
<dbReference type="PROSITE" id="PS00080">
    <property type="entry name" value="MULTICOPPER_OXIDASE2"/>
    <property type="match status" value="2"/>
</dbReference>
<evidence type="ECO:0000256" key="13">
    <source>
        <dbReference type="ARBA" id="ARBA00023185"/>
    </source>
</evidence>
<feature type="domain" description="Plastocyanin-like" evidence="15">
    <location>
        <begin position="743"/>
        <end position="894"/>
    </location>
</feature>
<protein>
    <recommendedName>
        <fullName evidence="6">laccase</fullName>
        <ecNumber evidence="6">1.10.3.2</ecNumber>
    </recommendedName>
</protein>
<dbReference type="FunFam" id="2.60.40.420:FF:000062">
    <property type="entry name" value="Laccase"/>
    <property type="match status" value="2"/>
</dbReference>
<dbReference type="InterPro" id="IPR034289">
    <property type="entry name" value="CuRO_3_LCC"/>
</dbReference>
<comment type="catalytic activity">
    <reaction evidence="1">
        <text>4 hydroquinone + O2 = 4 benzosemiquinone + 2 H2O</text>
        <dbReference type="Rhea" id="RHEA:11276"/>
        <dbReference type="ChEBI" id="CHEBI:15377"/>
        <dbReference type="ChEBI" id="CHEBI:15379"/>
        <dbReference type="ChEBI" id="CHEBI:17594"/>
        <dbReference type="ChEBI" id="CHEBI:17977"/>
        <dbReference type="EC" id="1.10.3.2"/>
    </reaction>
</comment>
<dbReference type="SUPFAM" id="SSF49503">
    <property type="entry name" value="Cupredoxins"/>
    <property type="match status" value="6"/>
</dbReference>
<evidence type="ECO:0000256" key="11">
    <source>
        <dbReference type="ARBA" id="ARBA00023002"/>
    </source>
</evidence>
<dbReference type="GO" id="GO:0005507">
    <property type="term" value="F:copper ion binding"/>
    <property type="evidence" value="ECO:0007669"/>
    <property type="project" value="InterPro"/>
</dbReference>
<dbReference type="PANTHER" id="PTHR11709:SF101">
    <property type="entry name" value="LACCASE"/>
    <property type="match status" value="1"/>
</dbReference>
<dbReference type="CDD" id="cd13897">
    <property type="entry name" value="CuRO_3_LCC_plant"/>
    <property type="match status" value="2"/>
</dbReference>
<evidence type="ECO:0000256" key="3">
    <source>
        <dbReference type="ARBA" id="ARBA00002075"/>
    </source>
</evidence>
<keyword evidence="8" id="KW-0964">Secreted</keyword>
<feature type="domain" description="Plastocyanin-like" evidence="15">
    <location>
        <begin position="165"/>
        <end position="316"/>
    </location>
</feature>
<dbReference type="PROSITE" id="PS00079">
    <property type="entry name" value="MULTICOPPER_OXIDASE1"/>
    <property type="match status" value="2"/>
</dbReference>
<dbReference type="EC" id="1.10.3.2" evidence="6"/>
<feature type="domain" description="Plastocyanin-like" evidence="17">
    <location>
        <begin position="39"/>
        <end position="152"/>
    </location>
</feature>
<evidence type="ECO:0000256" key="14">
    <source>
        <dbReference type="SAM" id="SignalP"/>
    </source>
</evidence>
<dbReference type="InterPro" id="IPR034288">
    <property type="entry name" value="CuRO_1_LCC"/>
</dbReference>
<name>A0AAQ3T998_PASNO</name>
<evidence type="ECO:0000256" key="2">
    <source>
        <dbReference type="ARBA" id="ARBA00001935"/>
    </source>
</evidence>
<comment type="function">
    <text evidence="3">Lignin degradation and detoxification of lignin-derived products.</text>
</comment>
<dbReference type="Gene3D" id="2.60.40.420">
    <property type="entry name" value="Cupredoxins - blue copper proteins"/>
    <property type="match status" value="6"/>
</dbReference>
<dbReference type="GO" id="GO:0052716">
    <property type="term" value="F:hydroquinone:oxygen oxidoreductase activity"/>
    <property type="evidence" value="ECO:0007669"/>
    <property type="project" value="UniProtKB-EC"/>
</dbReference>
<comment type="similarity">
    <text evidence="5">Belongs to the multicopper oxidase family.</text>
</comment>
<evidence type="ECO:0000256" key="4">
    <source>
        <dbReference type="ARBA" id="ARBA00004271"/>
    </source>
</evidence>
<dbReference type="InterPro" id="IPR011707">
    <property type="entry name" value="Cu-oxidase-like_N"/>
</dbReference>